<reference evidence="18" key="2">
    <citation type="submission" date="2025-08" db="UniProtKB">
        <authorList>
            <consortium name="Ensembl"/>
        </authorList>
    </citation>
    <scope>IDENTIFICATION</scope>
</reference>
<comment type="catalytic activity">
    <reaction evidence="6">
        <text>5-hydroxy-(6E,8Z,11Z,14Z)-eicosatetraenoate + ATP + CoA = 5-hydroxy-(6E,8Z,11Z,14Z)-eicosatetraenoyl-CoA + AMP + diphosphate</text>
        <dbReference type="Rhea" id="RHEA:52108"/>
        <dbReference type="ChEBI" id="CHEBI:30616"/>
        <dbReference type="ChEBI" id="CHEBI:33019"/>
        <dbReference type="ChEBI" id="CHEBI:57287"/>
        <dbReference type="ChEBI" id="CHEBI:65341"/>
        <dbReference type="ChEBI" id="CHEBI:136407"/>
        <dbReference type="ChEBI" id="CHEBI:456215"/>
    </reaction>
    <physiologicalReaction direction="left-to-right" evidence="6">
        <dbReference type="Rhea" id="RHEA:52109"/>
    </physiologicalReaction>
</comment>
<dbReference type="InterPro" id="IPR000873">
    <property type="entry name" value="AMP-dep_synth/lig_dom"/>
</dbReference>
<dbReference type="Proteomes" id="UP000694580">
    <property type="component" value="Chromosome 11"/>
</dbReference>
<comment type="catalytic activity">
    <reaction evidence="15">
        <text>hexadecanoate + ATP + CoA = hexadecanoyl-CoA + AMP + diphosphate</text>
        <dbReference type="Rhea" id="RHEA:30751"/>
        <dbReference type="ChEBI" id="CHEBI:7896"/>
        <dbReference type="ChEBI" id="CHEBI:30616"/>
        <dbReference type="ChEBI" id="CHEBI:33019"/>
        <dbReference type="ChEBI" id="CHEBI:57287"/>
        <dbReference type="ChEBI" id="CHEBI:57379"/>
        <dbReference type="ChEBI" id="CHEBI:456215"/>
    </reaction>
    <physiologicalReaction direction="left-to-right" evidence="15">
        <dbReference type="Rhea" id="RHEA:30752"/>
    </physiologicalReaction>
</comment>
<keyword evidence="4" id="KW-0276">Fatty acid metabolism</keyword>
<dbReference type="EC" id="6.2.1.3" evidence="13"/>
<evidence type="ECO:0000256" key="14">
    <source>
        <dbReference type="ARBA" id="ARBA00032120"/>
    </source>
</evidence>
<evidence type="ECO:0000256" key="2">
    <source>
        <dbReference type="ARBA" id="ARBA00022598"/>
    </source>
</evidence>
<evidence type="ECO:0000259" key="17">
    <source>
        <dbReference type="Pfam" id="PF00501"/>
    </source>
</evidence>
<evidence type="ECO:0000256" key="16">
    <source>
        <dbReference type="SAM" id="Phobius"/>
    </source>
</evidence>
<reference evidence="18" key="3">
    <citation type="submission" date="2025-09" db="UniProtKB">
        <authorList>
            <consortium name="Ensembl"/>
        </authorList>
    </citation>
    <scope>IDENTIFICATION</scope>
</reference>
<dbReference type="InterPro" id="IPR045311">
    <property type="entry name" value="LC-FACS_euk"/>
</dbReference>
<dbReference type="PANTHER" id="PTHR43272">
    <property type="entry name" value="LONG-CHAIN-FATTY-ACID--COA LIGASE"/>
    <property type="match status" value="1"/>
</dbReference>
<dbReference type="InterPro" id="IPR042099">
    <property type="entry name" value="ANL_N_sf"/>
</dbReference>
<comment type="similarity">
    <text evidence="1">Belongs to the ATP-dependent AMP-binding enzyme family.</text>
</comment>
<evidence type="ECO:0000256" key="5">
    <source>
        <dbReference type="ARBA" id="ARBA00022840"/>
    </source>
</evidence>
<evidence type="ECO:0000256" key="7">
    <source>
        <dbReference type="ARBA" id="ARBA00024484"/>
    </source>
</evidence>
<keyword evidence="16" id="KW-0812">Transmembrane</keyword>
<dbReference type="GeneTree" id="ENSGT00940000166050"/>
<evidence type="ECO:0000313" key="18">
    <source>
        <dbReference type="Ensembl" id="ENSDCDP00010014886.1"/>
    </source>
</evidence>
<proteinExistence type="inferred from homology"/>
<dbReference type="Ensembl" id="ENSDCDT00010015676.1">
    <property type="protein sequence ID" value="ENSDCDP00010014886.1"/>
    <property type="gene ID" value="ENSDCDG00010005771.1"/>
</dbReference>
<dbReference type="SUPFAM" id="SSF56801">
    <property type="entry name" value="Acetyl-CoA synthetase-like"/>
    <property type="match status" value="1"/>
</dbReference>
<dbReference type="GO" id="GO:0005783">
    <property type="term" value="C:endoplasmic reticulum"/>
    <property type="evidence" value="ECO:0007669"/>
    <property type="project" value="TreeGrafter"/>
</dbReference>
<evidence type="ECO:0000256" key="9">
    <source>
        <dbReference type="ARBA" id="ARBA00024532"/>
    </source>
</evidence>
<feature type="transmembrane region" description="Helical" evidence="16">
    <location>
        <begin position="38"/>
        <end position="60"/>
    </location>
</feature>
<dbReference type="CDD" id="cd05927">
    <property type="entry name" value="LC-FACS_euk"/>
    <property type="match status" value="1"/>
</dbReference>
<comment type="catalytic activity">
    <reaction evidence="11">
        <text>(E)-hexadec-2-enoate + ATP + CoA = (2E)-hexadecenoyl-CoA + AMP + diphosphate</text>
        <dbReference type="Rhea" id="RHEA:36139"/>
        <dbReference type="ChEBI" id="CHEBI:30616"/>
        <dbReference type="ChEBI" id="CHEBI:33019"/>
        <dbReference type="ChEBI" id="CHEBI:57287"/>
        <dbReference type="ChEBI" id="CHEBI:61526"/>
        <dbReference type="ChEBI" id="CHEBI:72745"/>
        <dbReference type="ChEBI" id="CHEBI:456215"/>
    </reaction>
    <physiologicalReaction direction="left-to-right" evidence="11">
        <dbReference type="Rhea" id="RHEA:36140"/>
    </physiologicalReaction>
</comment>
<evidence type="ECO:0000256" key="10">
    <source>
        <dbReference type="ARBA" id="ARBA00024548"/>
    </source>
</evidence>
<keyword evidence="3" id="KW-0547">Nucleotide-binding</keyword>
<comment type="catalytic activity">
    <reaction evidence="7">
        <text>a long-chain fatty acid + ATP + CoA = a long-chain fatty acyl-CoA + AMP + diphosphate</text>
        <dbReference type="Rhea" id="RHEA:15421"/>
        <dbReference type="ChEBI" id="CHEBI:30616"/>
        <dbReference type="ChEBI" id="CHEBI:33019"/>
        <dbReference type="ChEBI" id="CHEBI:57287"/>
        <dbReference type="ChEBI" id="CHEBI:57560"/>
        <dbReference type="ChEBI" id="CHEBI:83139"/>
        <dbReference type="ChEBI" id="CHEBI:456215"/>
        <dbReference type="EC" id="6.2.1.3"/>
    </reaction>
    <physiologicalReaction direction="left-to-right" evidence="7">
        <dbReference type="Rhea" id="RHEA:15422"/>
    </physiologicalReaction>
</comment>
<dbReference type="Pfam" id="PF00501">
    <property type="entry name" value="AMP-binding"/>
    <property type="match status" value="1"/>
</dbReference>
<dbReference type="GO" id="GO:0005524">
    <property type="term" value="F:ATP binding"/>
    <property type="evidence" value="ECO:0007669"/>
    <property type="project" value="UniProtKB-KW"/>
</dbReference>
<comment type="catalytic activity">
    <reaction evidence="9">
        <text>15-hydroxy-(5Z,8Z,11Z,13E)-eicosatetraenoate + ATP + CoA = 15-hydroxy-(5Z,8Z,11Z,13E)-eicosatetraenoyl-CoA + AMP + diphosphate</text>
        <dbReference type="Rhea" id="RHEA:52116"/>
        <dbReference type="ChEBI" id="CHEBI:30616"/>
        <dbReference type="ChEBI" id="CHEBI:33019"/>
        <dbReference type="ChEBI" id="CHEBI:57287"/>
        <dbReference type="ChEBI" id="CHEBI:78832"/>
        <dbReference type="ChEBI" id="CHEBI:136409"/>
        <dbReference type="ChEBI" id="CHEBI:456215"/>
    </reaction>
    <physiologicalReaction direction="left-to-right" evidence="9">
        <dbReference type="Rhea" id="RHEA:52117"/>
    </physiologicalReaction>
</comment>
<evidence type="ECO:0000256" key="1">
    <source>
        <dbReference type="ARBA" id="ARBA00006432"/>
    </source>
</evidence>
<dbReference type="GO" id="GO:0047676">
    <property type="term" value="F:arachidonate-CoA ligase activity"/>
    <property type="evidence" value="ECO:0007669"/>
    <property type="project" value="UniProtKB-EC"/>
</dbReference>
<comment type="catalytic activity">
    <reaction evidence="10">
        <text>(5Z,8Z,11Z,14Z)-eicosatetraenoate + ATP + CoA = (5Z,8Z,11Z,14Z)-eicosatetraenoyl-CoA + AMP + diphosphate</text>
        <dbReference type="Rhea" id="RHEA:19713"/>
        <dbReference type="ChEBI" id="CHEBI:30616"/>
        <dbReference type="ChEBI" id="CHEBI:32395"/>
        <dbReference type="ChEBI" id="CHEBI:33019"/>
        <dbReference type="ChEBI" id="CHEBI:57287"/>
        <dbReference type="ChEBI" id="CHEBI:57368"/>
        <dbReference type="ChEBI" id="CHEBI:456215"/>
        <dbReference type="EC" id="6.2.1.15"/>
    </reaction>
    <physiologicalReaction direction="left-to-right" evidence="10">
        <dbReference type="Rhea" id="RHEA:19714"/>
    </physiologicalReaction>
</comment>
<dbReference type="Gene3D" id="3.40.50.12780">
    <property type="entry name" value="N-terminal domain of ligase-like"/>
    <property type="match status" value="1"/>
</dbReference>
<keyword evidence="4" id="KW-0443">Lipid metabolism</keyword>
<reference evidence="18 19" key="1">
    <citation type="submission" date="2020-06" db="EMBL/GenBank/DDBJ databases">
        <authorList>
            <consortium name="Wellcome Sanger Institute Data Sharing"/>
        </authorList>
    </citation>
    <scope>NUCLEOTIDE SEQUENCE [LARGE SCALE GENOMIC DNA]</scope>
</reference>
<evidence type="ECO:0000256" key="13">
    <source>
        <dbReference type="ARBA" id="ARBA00026121"/>
    </source>
</evidence>
<dbReference type="GO" id="GO:0016020">
    <property type="term" value="C:membrane"/>
    <property type="evidence" value="ECO:0007669"/>
    <property type="project" value="TreeGrafter"/>
</dbReference>
<keyword evidence="2" id="KW-0436">Ligase</keyword>
<evidence type="ECO:0000256" key="8">
    <source>
        <dbReference type="ARBA" id="ARBA00024495"/>
    </source>
</evidence>
<accession>A0AAY4B523</accession>
<dbReference type="AlphaFoldDB" id="A0AAY4B523"/>
<evidence type="ECO:0000256" key="15">
    <source>
        <dbReference type="ARBA" id="ARBA00049139"/>
    </source>
</evidence>
<evidence type="ECO:0000256" key="4">
    <source>
        <dbReference type="ARBA" id="ARBA00022832"/>
    </source>
</evidence>
<evidence type="ECO:0000256" key="11">
    <source>
        <dbReference type="ARBA" id="ARBA00024565"/>
    </source>
</evidence>
<keyword evidence="16" id="KW-1133">Transmembrane helix</keyword>
<protein>
    <recommendedName>
        <fullName evidence="14">Arachidonate--CoA ligase</fullName>
        <ecNumber evidence="12">6.2.1.15</ecNumber>
        <ecNumber evidence="13">6.2.1.3</ecNumber>
    </recommendedName>
</protein>
<dbReference type="EC" id="6.2.1.15" evidence="12"/>
<feature type="transmembrane region" description="Helical" evidence="16">
    <location>
        <begin position="131"/>
        <end position="164"/>
    </location>
</feature>
<organism evidence="18 19">
    <name type="scientific">Denticeps clupeoides</name>
    <name type="common">denticle herring</name>
    <dbReference type="NCBI Taxonomy" id="299321"/>
    <lineage>
        <taxon>Eukaryota</taxon>
        <taxon>Metazoa</taxon>
        <taxon>Chordata</taxon>
        <taxon>Craniata</taxon>
        <taxon>Vertebrata</taxon>
        <taxon>Euteleostomi</taxon>
        <taxon>Actinopterygii</taxon>
        <taxon>Neopterygii</taxon>
        <taxon>Teleostei</taxon>
        <taxon>Clupei</taxon>
        <taxon>Clupeiformes</taxon>
        <taxon>Denticipitoidei</taxon>
        <taxon>Denticipitidae</taxon>
        <taxon>Denticeps</taxon>
    </lineage>
</organism>
<comment type="catalytic activity">
    <reaction evidence="8">
        <text>12-hydroxy-(5Z,8Z,10E,14Z)-eicosatetraenoate + ATP + CoA = 12-hydroxy-(5Z,8Z,10E,14Z)-eicosatetraenoyl-CoA + AMP + diphosphate</text>
        <dbReference type="Rhea" id="RHEA:52112"/>
        <dbReference type="ChEBI" id="CHEBI:30616"/>
        <dbReference type="ChEBI" id="CHEBI:33019"/>
        <dbReference type="ChEBI" id="CHEBI:57287"/>
        <dbReference type="ChEBI" id="CHEBI:90718"/>
        <dbReference type="ChEBI" id="CHEBI:136408"/>
        <dbReference type="ChEBI" id="CHEBI:456215"/>
    </reaction>
    <physiologicalReaction direction="left-to-right" evidence="8">
        <dbReference type="Rhea" id="RHEA:52113"/>
    </physiologicalReaction>
</comment>
<keyword evidence="19" id="KW-1185">Reference proteome</keyword>
<evidence type="ECO:0000256" key="6">
    <source>
        <dbReference type="ARBA" id="ARBA00024469"/>
    </source>
</evidence>
<sequence>MHFQEWLRSLRPGADGVKVPELEDLRSLLPSVPALSSLSLATSSVLGLGALASLMAYWLVTRPRPIAPPCDLQAQSIPVQAKSLDTPSHSCLFCDDLGDGPCLGFRKPREPYQWISYTEVRHNMCRMAADFTLGVIESVSCTSVLILHLCVCVCVCVCVCGLVAQVEEQAQVLGSGLRAKGCQPNSQQFVGIFAQNRPEWVIAELACYTFSMAVVPLYETLGEEAMVHILNLAELALVLCDKEEKAVSLLAHKEKGVAPHLSCLVLFNPFSTALVDKGKSCDVEILHLDQIMDLGRLNLKAPVPPNPEDLAVVCFTSGTTGSVNPDESRDTFFFFFHFPIQGYFEISQEDVSISYLPLAHMFERMIQVSMFCHGARVGFYQGDISLLMDDIKTLQPTLFPVVPRLLNRIYDKILGSVTSPLRRAVLRYAVRRKQAELNSGVVRNDSLWDRLVFNKIQASMGGKLRFILTASAPISPTVLSFLRATLGCLIFEGYGQTECTAGCTFSMPGDWSAGHVGAPLPCNVVKLSDIPEMSYYSRNGEGEICIRGHSVFRGYLRDQERTAEALDGDGWLHTGDVGQWLPNGTLRIIDRKKHIFKLSQGEYIAPEKIENVYMRSVPVLQVFVHGDSLQSHLIGIVVPDPEVFTDWTKDRGIVGSCEELCQNPDVKKAVLEDMTLVGKQAGLKSFEQVKDIHLHPEPFSISNGLLTPTLKSRRADLRRFFQPQITLMYSKAAA</sequence>
<name>A0AAY4B523_9TELE</name>
<keyword evidence="5" id="KW-0067">ATP-binding</keyword>
<keyword evidence="16" id="KW-0472">Membrane</keyword>
<evidence type="ECO:0000256" key="3">
    <source>
        <dbReference type="ARBA" id="ARBA00022741"/>
    </source>
</evidence>
<evidence type="ECO:0000313" key="19">
    <source>
        <dbReference type="Proteomes" id="UP000694580"/>
    </source>
</evidence>
<dbReference type="PANTHER" id="PTHR43272:SF36">
    <property type="entry name" value="LONG-CHAIN-FATTY-ACID--COA LIGASE"/>
    <property type="match status" value="1"/>
</dbReference>
<gene>
    <name evidence="18" type="primary">LOC114799036</name>
</gene>
<evidence type="ECO:0000256" key="12">
    <source>
        <dbReference type="ARBA" id="ARBA00026113"/>
    </source>
</evidence>
<feature type="domain" description="AMP-dependent synthetase/ligase" evidence="17">
    <location>
        <begin position="164"/>
        <end position="556"/>
    </location>
</feature>